<dbReference type="Proteomes" id="UP000176864">
    <property type="component" value="Unassembled WGS sequence"/>
</dbReference>
<evidence type="ECO:0000313" key="2">
    <source>
        <dbReference type="Proteomes" id="UP000176864"/>
    </source>
</evidence>
<evidence type="ECO:0000313" key="1">
    <source>
        <dbReference type="EMBL" id="OGE78333.1"/>
    </source>
</evidence>
<protein>
    <submittedName>
        <fullName evidence="1">Uncharacterized protein</fullName>
    </submittedName>
</protein>
<reference evidence="1 2" key="1">
    <citation type="journal article" date="2016" name="Nat. Commun.">
        <title>Thousands of microbial genomes shed light on interconnected biogeochemical processes in an aquifer system.</title>
        <authorList>
            <person name="Anantharaman K."/>
            <person name="Brown C.T."/>
            <person name="Hug L.A."/>
            <person name="Sharon I."/>
            <person name="Castelle C.J."/>
            <person name="Probst A.J."/>
            <person name="Thomas B.C."/>
            <person name="Singh A."/>
            <person name="Wilkins M.J."/>
            <person name="Karaoz U."/>
            <person name="Brodie E.L."/>
            <person name="Williams K.H."/>
            <person name="Hubbard S.S."/>
            <person name="Banfield J.F."/>
        </authorList>
    </citation>
    <scope>NUCLEOTIDE SEQUENCE [LARGE SCALE GENOMIC DNA]</scope>
</reference>
<gene>
    <name evidence="1" type="ORF">A2751_04245</name>
</gene>
<dbReference type="AlphaFoldDB" id="A0A1F5NLA4"/>
<dbReference type="STRING" id="1817824.A2751_04245"/>
<proteinExistence type="predicted"/>
<accession>A0A1F5NLA4</accession>
<dbReference type="EMBL" id="MFEK01000014">
    <property type="protein sequence ID" value="OGE78333.1"/>
    <property type="molecule type" value="Genomic_DNA"/>
</dbReference>
<sequence>MNLSVRRKNSYESRVEAGMAFFDRHYPNWIDAIKIESIDVSIDEDCPGCQVTNCKVFAVALAVMGIGDEQAIELGIFLPGVWKIEERYAALTDIWKRMIEEKLLLRELESVPAADEETLELVEV</sequence>
<organism evidence="1 2">
    <name type="scientific">Candidatus Doudnabacteria bacterium RIFCSPHIGHO2_01_FULL_46_14</name>
    <dbReference type="NCBI Taxonomy" id="1817824"/>
    <lineage>
        <taxon>Bacteria</taxon>
        <taxon>Candidatus Doudnaibacteriota</taxon>
    </lineage>
</organism>
<comment type="caution">
    <text evidence="1">The sequence shown here is derived from an EMBL/GenBank/DDBJ whole genome shotgun (WGS) entry which is preliminary data.</text>
</comment>
<name>A0A1F5NLA4_9BACT</name>